<organism evidence="1 2">
    <name type="scientific">Alicyclobacillus dauci</name>
    <dbReference type="NCBI Taxonomy" id="1475485"/>
    <lineage>
        <taxon>Bacteria</taxon>
        <taxon>Bacillati</taxon>
        <taxon>Bacillota</taxon>
        <taxon>Bacilli</taxon>
        <taxon>Bacillales</taxon>
        <taxon>Alicyclobacillaceae</taxon>
        <taxon>Alicyclobacillus</taxon>
    </lineage>
</organism>
<protein>
    <submittedName>
        <fullName evidence="1">Immunity 70 family protein</fullName>
    </submittedName>
</protein>
<proteinExistence type="predicted"/>
<evidence type="ECO:0000313" key="2">
    <source>
        <dbReference type="Proteomes" id="UP001164803"/>
    </source>
</evidence>
<evidence type="ECO:0000313" key="1">
    <source>
        <dbReference type="EMBL" id="WAH38665.1"/>
    </source>
</evidence>
<reference evidence="1" key="1">
    <citation type="submission" date="2022-08" db="EMBL/GenBank/DDBJ databases">
        <title>Alicyclobacillus dauci DSM2870, complete genome.</title>
        <authorList>
            <person name="Wang Q."/>
            <person name="Cai R."/>
            <person name="Wang Z."/>
        </authorList>
    </citation>
    <scope>NUCLEOTIDE SEQUENCE</scope>
    <source>
        <strain evidence="1">DSM 28700</strain>
    </source>
</reference>
<sequence length="79" mass="8690">MSTSGKVACGTTLLLIILGCRTVVYWGEILSKQPWGTDITAEITSLSNYFVTSDGRDLFEVLFLALMIDLTRKTNTEIG</sequence>
<dbReference type="EMBL" id="CP104064">
    <property type="protein sequence ID" value="WAH38665.1"/>
    <property type="molecule type" value="Genomic_DNA"/>
</dbReference>
<dbReference type="Proteomes" id="UP001164803">
    <property type="component" value="Chromosome"/>
</dbReference>
<dbReference type="Pfam" id="PF15601">
    <property type="entry name" value="Imm70"/>
    <property type="match status" value="1"/>
</dbReference>
<gene>
    <name evidence="1" type="ORF">NZD86_09365</name>
</gene>
<name>A0ABY6Z7E0_9BACL</name>
<keyword evidence="2" id="KW-1185">Reference proteome</keyword>
<dbReference type="InterPro" id="IPR028185">
    <property type="entry name" value="Imm70"/>
</dbReference>
<accession>A0ABY6Z7E0</accession>
<dbReference type="PROSITE" id="PS51257">
    <property type="entry name" value="PROKAR_LIPOPROTEIN"/>
    <property type="match status" value="1"/>
</dbReference>
<dbReference type="RefSeq" id="WP_268046251.1">
    <property type="nucleotide sequence ID" value="NZ_CP104064.1"/>
</dbReference>